<organism evidence="2 3">
    <name type="scientific">Henriciella mobilis</name>
    <dbReference type="NCBI Taxonomy" id="2305467"/>
    <lineage>
        <taxon>Bacteria</taxon>
        <taxon>Pseudomonadati</taxon>
        <taxon>Pseudomonadota</taxon>
        <taxon>Alphaproteobacteria</taxon>
        <taxon>Hyphomonadales</taxon>
        <taxon>Hyphomonadaceae</taxon>
        <taxon>Henriciella</taxon>
    </lineage>
</organism>
<dbReference type="OrthoDB" id="8481745at2"/>
<proteinExistence type="predicted"/>
<keyword evidence="1" id="KW-0812">Transmembrane</keyword>
<feature type="transmembrane region" description="Helical" evidence="1">
    <location>
        <begin position="62"/>
        <end position="80"/>
    </location>
</feature>
<accession>A0A399RJ36</accession>
<sequence length="185" mass="20234">MKRWMVLAVFLVIMGLWVGVPMLGLAVEPGTVRLFAGLALAAFMFGYVPEGDLVETGEPVRLWRRFAAFLADMVALFLVLHPLLSMIHVAAAILAGVALVFSYFWLHPVVGRATLGQYLLGYRIVPAGGVNGEPEYAHRTLSAFFALCQFPVTFISASQDDAAPGTYHWDLESHTQAVRVEGLGR</sequence>
<dbReference type="Proteomes" id="UP000266385">
    <property type="component" value="Unassembled WGS sequence"/>
</dbReference>
<evidence type="ECO:0000256" key="1">
    <source>
        <dbReference type="SAM" id="Phobius"/>
    </source>
</evidence>
<dbReference type="RefSeq" id="WP_119375336.1">
    <property type="nucleotide sequence ID" value="NZ_QWFX01000006.1"/>
</dbReference>
<gene>
    <name evidence="2" type="ORF">D1223_04975</name>
</gene>
<dbReference type="AlphaFoldDB" id="A0A399RJ36"/>
<evidence type="ECO:0000313" key="3">
    <source>
        <dbReference type="Proteomes" id="UP000266385"/>
    </source>
</evidence>
<feature type="transmembrane region" description="Helical" evidence="1">
    <location>
        <begin position="7"/>
        <end position="26"/>
    </location>
</feature>
<name>A0A399RJ36_9PROT</name>
<keyword evidence="1" id="KW-1133">Transmembrane helix</keyword>
<protein>
    <recommendedName>
        <fullName evidence="4">RDD domain-containing protein</fullName>
    </recommendedName>
</protein>
<evidence type="ECO:0008006" key="4">
    <source>
        <dbReference type="Google" id="ProtNLM"/>
    </source>
</evidence>
<comment type="caution">
    <text evidence="2">The sequence shown here is derived from an EMBL/GenBank/DDBJ whole genome shotgun (WGS) entry which is preliminary data.</text>
</comment>
<evidence type="ECO:0000313" key="2">
    <source>
        <dbReference type="EMBL" id="RIJ30017.1"/>
    </source>
</evidence>
<reference evidence="2 3" key="1">
    <citation type="submission" date="2018-08" db="EMBL/GenBank/DDBJ databases">
        <title>Henriciella mobilis sp. nov., isolated from seawater.</title>
        <authorList>
            <person name="Cheng H."/>
            <person name="Wu Y.-H."/>
            <person name="Xu X.-W."/>
            <person name="Guo L.-L."/>
        </authorList>
    </citation>
    <scope>NUCLEOTIDE SEQUENCE [LARGE SCALE GENOMIC DNA]</scope>
    <source>
        <strain evidence="2 3">JN25</strain>
    </source>
</reference>
<dbReference type="EMBL" id="QWFX01000006">
    <property type="protein sequence ID" value="RIJ30017.1"/>
    <property type="molecule type" value="Genomic_DNA"/>
</dbReference>
<feature type="transmembrane region" description="Helical" evidence="1">
    <location>
        <begin position="32"/>
        <end position="50"/>
    </location>
</feature>
<keyword evidence="1" id="KW-0472">Membrane</keyword>
<keyword evidence="3" id="KW-1185">Reference proteome</keyword>
<feature type="transmembrane region" description="Helical" evidence="1">
    <location>
        <begin position="86"/>
        <end position="106"/>
    </location>
</feature>